<dbReference type="SUPFAM" id="SSF57756">
    <property type="entry name" value="Retrovirus zinc finger-like domains"/>
    <property type="match status" value="1"/>
</dbReference>
<feature type="region of interest" description="Disordered" evidence="8">
    <location>
        <begin position="627"/>
        <end position="657"/>
    </location>
</feature>
<name>A0A9P0FPK0_CHRIL</name>
<gene>
    <name evidence="12" type="ORF">CINC_LOCUS1513</name>
</gene>
<keyword evidence="13" id="KW-1185">Reference proteome</keyword>
<evidence type="ECO:0000256" key="2">
    <source>
        <dbReference type="ARBA" id="ARBA00017908"/>
    </source>
</evidence>
<dbReference type="GO" id="GO:0005634">
    <property type="term" value="C:nucleus"/>
    <property type="evidence" value="ECO:0007669"/>
    <property type="project" value="TreeGrafter"/>
</dbReference>
<dbReference type="AlphaFoldDB" id="A0A9P0FPK0"/>
<keyword evidence="4 6" id="KW-0863">Zinc-finger</keyword>
<evidence type="ECO:0000256" key="5">
    <source>
        <dbReference type="ARBA" id="ARBA00022833"/>
    </source>
</evidence>
<dbReference type="GO" id="GO:0006301">
    <property type="term" value="P:DNA damage tolerance"/>
    <property type="evidence" value="ECO:0007669"/>
    <property type="project" value="InterPro"/>
</dbReference>
<protein>
    <recommendedName>
        <fullName evidence="2">E3 ubiquitin-protein ligase CHFR</fullName>
    </recommendedName>
</protein>
<feature type="coiled-coil region" evidence="7">
    <location>
        <begin position="326"/>
        <end position="461"/>
    </location>
</feature>
<dbReference type="GO" id="GO:0008270">
    <property type="term" value="F:zinc ion binding"/>
    <property type="evidence" value="ECO:0007669"/>
    <property type="project" value="UniProtKB-KW"/>
</dbReference>
<evidence type="ECO:0000256" key="1">
    <source>
        <dbReference type="ARBA" id="ARBA00005797"/>
    </source>
</evidence>
<dbReference type="InterPro" id="IPR036875">
    <property type="entry name" value="Znf_CCHC_sf"/>
</dbReference>
<evidence type="ECO:0000256" key="8">
    <source>
        <dbReference type="SAM" id="MobiDB-lite"/>
    </source>
</evidence>
<feature type="compositionally biased region" description="Acidic residues" evidence="8">
    <location>
        <begin position="595"/>
        <end position="609"/>
    </location>
</feature>
<reference evidence="12" key="1">
    <citation type="submission" date="2021-12" db="EMBL/GenBank/DDBJ databases">
        <authorList>
            <person name="King R."/>
        </authorList>
    </citation>
    <scope>NUCLEOTIDE SEQUENCE</scope>
</reference>
<keyword evidence="5" id="KW-0862">Zinc</keyword>
<dbReference type="GO" id="GO:0006513">
    <property type="term" value="P:protein monoubiquitination"/>
    <property type="evidence" value="ECO:0007669"/>
    <property type="project" value="InterPro"/>
</dbReference>
<dbReference type="SMART" id="SM00240">
    <property type="entry name" value="FHA"/>
    <property type="match status" value="1"/>
</dbReference>
<proteinExistence type="inferred from homology"/>
<evidence type="ECO:0000259" key="10">
    <source>
        <dbReference type="PROSITE" id="PS50089"/>
    </source>
</evidence>
<evidence type="ECO:0000259" key="9">
    <source>
        <dbReference type="PROSITE" id="PS50006"/>
    </source>
</evidence>
<dbReference type="GO" id="GO:0061630">
    <property type="term" value="F:ubiquitin protein ligase activity"/>
    <property type="evidence" value="ECO:0007669"/>
    <property type="project" value="InterPro"/>
</dbReference>
<dbReference type="PROSITE" id="PS50158">
    <property type="entry name" value="ZF_CCHC"/>
    <property type="match status" value="1"/>
</dbReference>
<evidence type="ECO:0000259" key="11">
    <source>
        <dbReference type="PROSITE" id="PS50158"/>
    </source>
</evidence>
<dbReference type="GO" id="GO:0003697">
    <property type="term" value="F:single-stranded DNA binding"/>
    <property type="evidence" value="ECO:0007669"/>
    <property type="project" value="InterPro"/>
</dbReference>
<dbReference type="GO" id="GO:0097505">
    <property type="term" value="C:Rad6-Rad18 complex"/>
    <property type="evidence" value="ECO:0007669"/>
    <property type="project" value="TreeGrafter"/>
</dbReference>
<dbReference type="InterPro" id="IPR013083">
    <property type="entry name" value="Znf_RING/FYVE/PHD"/>
</dbReference>
<feature type="coiled-coil region" evidence="7">
    <location>
        <begin position="239"/>
        <end position="295"/>
    </location>
</feature>
<accession>A0A9P0FPK0</accession>
<dbReference type="Pfam" id="PF13920">
    <property type="entry name" value="zf-C3HC4_3"/>
    <property type="match status" value="1"/>
</dbReference>
<dbReference type="SMART" id="SM00184">
    <property type="entry name" value="RING"/>
    <property type="match status" value="1"/>
</dbReference>
<feature type="domain" description="RING-type" evidence="10">
    <location>
        <begin position="491"/>
        <end position="529"/>
    </location>
</feature>
<dbReference type="Proteomes" id="UP001154114">
    <property type="component" value="Chromosome 11"/>
</dbReference>
<comment type="similarity">
    <text evidence="1">Belongs to the CHFR family.</text>
</comment>
<dbReference type="SUPFAM" id="SSF57850">
    <property type="entry name" value="RING/U-box"/>
    <property type="match status" value="1"/>
</dbReference>
<evidence type="ECO:0000313" key="13">
    <source>
        <dbReference type="Proteomes" id="UP001154114"/>
    </source>
</evidence>
<evidence type="ECO:0000256" key="4">
    <source>
        <dbReference type="ARBA" id="ARBA00022771"/>
    </source>
</evidence>
<dbReference type="OrthoDB" id="5330228at2759"/>
<dbReference type="PANTHER" id="PTHR14134">
    <property type="entry name" value="E3 UBIQUITIN-PROTEIN LIGASE RAD18"/>
    <property type="match status" value="1"/>
</dbReference>
<feature type="compositionally biased region" description="Basic and acidic residues" evidence="8">
    <location>
        <begin position="585"/>
        <end position="594"/>
    </location>
</feature>
<dbReference type="InterPro" id="IPR017907">
    <property type="entry name" value="Znf_RING_CS"/>
</dbReference>
<dbReference type="Gene3D" id="3.30.40.10">
    <property type="entry name" value="Zinc/RING finger domain, C3HC4 (zinc finger)"/>
    <property type="match status" value="1"/>
</dbReference>
<dbReference type="InterPro" id="IPR008984">
    <property type="entry name" value="SMAD_FHA_dom_sf"/>
</dbReference>
<evidence type="ECO:0000256" key="3">
    <source>
        <dbReference type="ARBA" id="ARBA00022723"/>
    </source>
</evidence>
<dbReference type="PANTHER" id="PTHR14134:SF2">
    <property type="entry name" value="E3 UBIQUITIN-PROTEIN LIGASE RAD18"/>
    <property type="match status" value="1"/>
</dbReference>
<dbReference type="InterPro" id="IPR001841">
    <property type="entry name" value="Znf_RING"/>
</dbReference>
<keyword evidence="7" id="KW-0175">Coiled coil</keyword>
<sequence>MEYPVLKTCKSLKSEFKDLSKIPITSDTFSIGRGLRNSAIVPFITISRSHCIFKRVNHNAWTIQDNSTFGIQINGQNLGKGMKKTLSNGDIIILDKTEEFIYKFVNEPDDGFEIPRKRIRMDSSQQNNDILDDVKLKFEESQSCEIKHIEEKIQNAKQMQTTSMILKQQLQTDMNRKIQQLEREFSSQIENLKGEKFEVERQKIILEEERDLQLASVKQEMEQKICQLMEQILEHNQTESRLLEENNLLKEKLNKEREEFLVELNRENTSKQDMLDKLKAKVQEQEDVRMREREEFVVMLKRETELLTLAKEKELKELGEQKIMREKELTQELSIIKKNLEDQIQQTEQEKLKAEQFMREQMEHMQKLNNEENIKMEKLIKEREEVQNRLNEAQSNAEKSLKELRLRVTERETELAILAAERIEKQVSHSSEVISNLQQQLAKVQNQLQSVESEKNTILENLCAPEEEAGCSAKQTVMTQVGELMESELQCSICAELFVTATMLNCSHTFCKYCISMWKKKKKDCPICRAPITSECRTLVLDSFIEKMVQNLSEEMKKKREAILKSRKELEAELARPTYTRTTRRRESYSRSEDSYSDEEQEEEQEFEELDDHFSYAYDGFYDLTNSDGGSDMGSDSDLDTETSGAGRNIGHRRAQVPTVPGLPDAYYGGYGRCFRCGARGHWAPGCPRR</sequence>
<dbReference type="Pfam" id="PF00498">
    <property type="entry name" value="FHA"/>
    <property type="match status" value="1"/>
</dbReference>
<organism evidence="12 13">
    <name type="scientific">Chrysodeixis includens</name>
    <name type="common">Soybean looper</name>
    <name type="synonym">Pseudoplusia includens</name>
    <dbReference type="NCBI Taxonomy" id="689277"/>
    <lineage>
        <taxon>Eukaryota</taxon>
        <taxon>Metazoa</taxon>
        <taxon>Ecdysozoa</taxon>
        <taxon>Arthropoda</taxon>
        <taxon>Hexapoda</taxon>
        <taxon>Insecta</taxon>
        <taxon>Pterygota</taxon>
        <taxon>Neoptera</taxon>
        <taxon>Endopterygota</taxon>
        <taxon>Lepidoptera</taxon>
        <taxon>Glossata</taxon>
        <taxon>Ditrysia</taxon>
        <taxon>Noctuoidea</taxon>
        <taxon>Noctuidae</taxon>
        <taxon>Plusiinae</taxon>
        <taxon>Chrysodeixis</taxon>
    </lineage>
</organism>
<dbReference type="InterPro" id="IPR001878">
    <property type="entry name" value="Znf_CCHC"/>
</dbReference>
<feature type="coiled-coil region" evidence="7">
    <location>
        <begin position="139"/>
        <end position="209"/>
    </location>
</feature>
<evidence type="ECO:0000256" key="7">
    <source>
        <dbReference type="SAM" id="Coils"/>
    </source>
</evidence>
<feature type="domain" description="CCHC-type" evidence="11">
    <location>
        <begin position="673"/>
        <end position="689"/>
    </location>
</feature>
<dbReference type="InterPro" id="IPR000253">
    <property type="entry name" value="FHA_dom"/>
</dbReference>
<dbReference type="SUPFAM" id="SSF49879">
    <property type="entry name" value="SMAD/FHA domain"/>
    <property type="match status" value="1"/>
</dbReference>
<dbReference type="PROSITE" id="PS00518">
    <property type="entry name" value="ZF_RING_1"/>
    <property type="match status" value="1"/>
</dbReference>
<dbReference type="PROSITE" id="PS50089">
    <property type="entry name" value="ZF_RING_2"/>
    <property type="match status" value="1"/>
</dbReference>
<dbReference type="CDD" id="cd16535">
    <property type="entry name" value="RING-HC_RNF8"/>
    <property type="match status" value="1"/>
</dbReference>
<dbReference type="EMBL" id="LR824014">
    <property type="protein sequence ID" value="CAH0581289.1"/>
    <property type="molecule type" value="Genomic_DNA"/>
</dbReference>
<dbReference type="PROSITE" id="PS50006">
    <property type="entry name" value="FHA_DOMAIN"/>
    <property type="match status" value="1"/>
</dbReference>
<keyword evidence="3" id="KW-0479">Metal-binding</keyword>
<evidence type="ECO:0000256" key="6">
    <source>
        <dbReference type="PROSITE-ProRule" id="PRU00047"/>
    </source>
</evidence>
<feature type="domain" description="FHA" evidence="9">
    <location>
        <begin position="29"/>
        <end position="78"/>
    </location>
</feature>
<feature type="region of interest" description="Disordered" evidence="8">
    <location>
        <begin position="581"/>
        <end position="609"/>
    </location>
</feature>
<dbReference type="InterPro" id="IPR039577">
    <property type="entry name" value="Rad18"/>
</dbReference>
<evidence type="ECO:0000313" key="12">
    <source>
        <dbReference type="EMBL" id="CAH0581289.1"/>
    </source>
</evidence>
<dbReference type="Gene3D" id="2.60.200.20">
    <property type="match status" value="1"/>
</dbReference>